<dbReference type="Proteomes" id="UP000192328">
    <property type="component" value="Unassembled WGS sequence"/>
</dbReference>
<sequence length="282" mass="32448">MFGYIAPVLSVLTDEQKQRYRAFYCGVCHALRKRHGQTGRLSLSNDMTFLALLLSSLYEPESENARSRCAIHPVKSHEYFSSPMIDYAADMNALLFFWKCEDQHMDDHSLRGKAGEALFRKSADKVRSLWPEQAKGVEKALKELWEEESSSSPDPDRLCNLSGEMLGSVFVPKPADTWSPVLRSVGNGLGRFIYWMDAWEDYDADIRKGRFNPLKGWHDRPDYEAFCLETLELLVAEATESFEILPLEQDLDLLRNVLYSGVWQRYTLKTKQMRGKEDARGE</sequence>
<evidence type="ECO:0000313" key="2">
    <source>
        <dbReference type="Proteomes" id="UP000192328"/>
    </source>
</evidence>
<comment type="caution">
    <text evidence="1">The sequence shown here is derived from an EMBL/GenBank/DDBJ whole genome shotgun (WGS) entry which is preliminary data.</text>
</comment>
<reference evidence="1" key="1">
    <citation type="submission" date="2017-04" db="EMBL/GenBank/DDBJ databases">
        <authorList>
            <person name="Varghese N."/>
            <person name="Submissions S."/>
        </authorList>
    </citation>
    <scope>NUCLEOTIDE SEQUENCE</scope>
    <source>
        <strain evidence="1">WTE2008</strain>
    </source>
</reference>
<gene>
    <name evidence="1" type="ORF">SAMN06297397_0819</name>
</gene>
<proteinExistence type="predicted"/>
<protein>
    <submittedName>
        <fullName evidence="1">Uncharacterized protein</fullName>
    </submittedName>
</protein>
<keyword evidence="2" id="KW-1185">Reference proteome</keyword>
<dbReference type="EMBL" id="FWXZ01000001">
    <property type="protein sequence ID" value="SMC42041.1"/>
    <property type="molecule type" value="Genomic_DNA"/>
</dbReference>
<evidence type="ECO:0000313" key="1">
    <source>
        <dbReference type="EMBL" id="SMC42041.1"/>
    </source>
</evidence>
<name>A0AC61PJ80_9FIRM</name>
<organism evidence="1 2">
    <name type="scientific">Aristaeella lactis</name>
    <dbReference type="NCBI Taxonomy" id="3046383"/>
    <lineage>
        <taxon>Bacteria</taxon>
        <taxon>Bacillati</taxon>
        <taxon>Bacillota</taxon>
        <taxon>Clostridia</taxon>
        <taxon>Eubacteriales</taxon>
        <taxon>Aristaeellaceae</taxon>
        <taxon>Aristaeella</taxon>
    </lineage>
</organism>
<accession>A0AC61PJ80</accession>